<dbReference type="EMBL" id="BGPR01022117">
    <property type="protein sequence ID" value="GBN88092.1"/>
    <property type="molecule type" value="Genomic_DNA"/>
</dbReference>
<gene>
    <name evidence="1" type="ORF">AVEN_218610_1</name>
</gene>
<protein>
    <submittedName>
        <fullName evidence="1">Uncharacterized protein</fullName>
    </submittedName>
</protein>
<reference evidence="1 2" key="1">
    <citation type="journal article" date="2019" name="Sci. Rep.">
        <title>Orb-weaving spider Araneus ventricosus genome elucidates the spidroin gene catalogue.</title>
        <authorList>
            <person name="Kono N."/>
            <person name="Nakamura H."/>
            <person name="Ohtoshi R."/>
            <person name="Moran D.A.P."/>
            <person name="Shinohara A."/>
            <person name="Yoshida Y."/>
            <person name="Fujiwara M."/>
            <person name="Mori M."/>
            <person name="Tomita M."/>
            <person name="Arakawa K."/>
        </authorList>
    </citation>
    <scope>NUCLEOTIDE SEQUENCE [LARGE SCALE GENOMIC DNA]</scope>
</reference>
<evidence type="ECO:0000313" key="1">
    <source>
        <dbReference type="EMBL" id="GBN88092.1"/>
    </source>
</evidence>
<keyword evidence="2" id="KW-1185">Reference proteome</keyword>
<comment type="caution">
    <text evidence="1">The sequence shown here is derived from an EMBL/GenBank/DDBJ whole genome shotgun (WGS) entry which is preliminary data.</text>
</comment>
<dbReference type="Proteomes" id="UP000499080">
    <property type="component" value="Unassembled WGS sequence"/>
</dbReference>
<evidence type="ECO:0000313" key="2">
    <source>
        <dbReference type="Proteomes" id="UP000499080"/>
    </source>
</evidence>
<dbReference type="AlphaFoldDB" id="A0A4Y2SIQ5"/>
<sequence length="90" mass="10075">MHSETQAKKLTDDRCKDPGSPVCTPFLYHQLPLFCDIPFSPRAKGFSVTSQQTSLPFRPCFLGSKTRLSICLLGFTEITNDPRPGSYVHI</sequence>
<proteinExistence type="predicted"/>
<accession>A0A4Y2SIQ5</accession>
<organism evidence="1 2">
    <name type="scientific">Araneus ventricosus</name>
    <name type="common">Orbweaver spider</name>
    <name type="synonym">Epeira ventricosa</name>
    <dbReference type="NCBI Taxonomy" id="182803"/>
    <lineage>
        <taxon>Eukaryota</taxon>
        <taxon>Metazoa</taxon>
        <taxon>Ecdysozoa</taxon>
        <taxon>Arthropoda</taxon>
        <taxon>Chelicerata</taxon>
        <taxon>Arachnida</taxon>
        <taxon>Araneae</taxon>
        <taxon>Araneomorphae</taxon>
        <taxon>Entelegynae</taxon>
        <taxon>Araneoidea</taxon>
        <taxon>Araneidae</taxon>
        <taxon>Araneus</taxon>
    </lineage>
</organism>
<name>A0A4Y2SIQ5_ARAVE</name>